<proteinExistence type="predicted"/>
<feature type="compositionally biased region" description="Low complexity" evidence="1">
    <location>
        <begin position="702"/>
        <end position="718"/>
    </location>
</feature>
<dbReference type="EMBL" id="KZ302182">
    <property type="protein sequence ID" value="PFH46524.1"/>
    <property type="molecule type" value="Genomic_DNA"/>
</dbReference>
<dbReference type="InterPro" id="IPR000719">
    <property type="entry name" value="Prot_kinase_dom"/>
</dbReference>
<name>A0A2A9NB32_9AGAR</name>
<feature type="compositionally biased region" description="Basic and acidic residues" evidence="1">
    <location>
        <begin position="452"/>
        <end position="471"/>
    </location>
</feature>
<dbReference type="InterPro" id="IPR011009">
    <property type="entry name" value="Kinase-like_dom_sf"/>
</dbReference>
<sequence length="1026" mass="114384">MEPPHHSSPSADSTDIFSLSDQVLADKLQFIKEIGFGNWGSVWLCRPKLSPDSPSENDLVKTHEDDIAVKLVHRSKTATTAARVRSLWNEMKIVRTFKSDPHPAIIPFHSFVITPSYALITMTYLPTLIPVEVDESKARNWFRLLLSGVEFLHRRGVVHNDIKPANILLSTQNVPVLVDFGFAEKYDVKSSTAFHSNLSYGTPEYLSPERARGLPHDTRKSDVWSLGITFFEILVGRTPFEYSDGEQFTSKEDLETYWARTLRGKWVGTWKMSQDVERLLRRMTAPNADLRCTATDAMEDEYWHHRPFAVTHRRSSSSNSSVIFEKDLARLLTTPPKRGRKSPVTPPGLDAENDNVTHVDDLPRQSLTRSRSQPKVTAMNKIPPRKRQQFVPVVDLSPIKASPPATPVSHANEKENGNVKVLNSTHKSGRKPFGDRENIPQPQFKSVNTKPGGERRSRVFGDLTTRQRNDQNIKQGKKVKEAPSKPKMSNARDRVKEWERERERLREMERLEELEREREEAAEQVLKQETVVLQDIEKERQNSPPPASPTQLASPSVTALACTPIDTPRRASNSGLHHLKHSIKKSIDKTMQFYKSSTIGQSTGRNTPRTMSSFDILDDATRGEASNDLHSWEDDALIREAANSSLPVVRHAVHNERVGADSRADRMSIWMRNVEKVVEDARQSFALAATSQSTALPPLPVAPVASRSASATRTNRSSRLPRKVLAASQIFADENMQASDQSTTSNTTPAKMSTNNESPGSSSQLVPEVQTPSKKQRAPVSSCSQELGRLSASHPESPTKRTKNPANRLQLHIASLSQLEAELNKPPEPKPSPRLSQVLDSSLFIATPLSQRLSNEDNDEEAFLQARAASMDELLSSPHLVEPYPSRKPSMQNSAMPISPELRRLENVYDRFLMATSGVKRVGKGYQSNNSMPVSNIAQDSSSAKKSSHRPFQAGRRHQMPPPVSSDDIRPTVMVDEMGVMTCSQAGAGTPVVKDESNTTVALVRRAIKAMVPGKTASKRMSRVVA</sequence>
<evidence type="ECO:0000313" key="3">
    <source>
        <dbReference type="EMBL" id="PFH46524.1"/>
    </source>
</evidence>
<feature type="compositionally biased region" description="Polar residues" evidence="1">
    <location>
        <begin position="926"/>
        <end position="945"/>
    </location>
</feature>
<dbReference type="PANTHER" id="PTHR24348:SF68">
    <property type="entry name" value="SERINE_THREONINE-PROTEIN KINASE ATG1C"/>
    <property type="match status" value="1"/>
</dbReference>
<gene>
    <name evidence="3" type="ORF">AMATHDRAFT_199381</name>
</gene>
<feature type="compositionally biased region" description="Polar residues" evidence="1">
    <location>
        <begin position="736"/>
        <end position="785"/>
    </location>
</feature>
<feature type="compositionally biased region" description="Basic and acidic residues" evidence="1">
    <location>
        <begin position="478"/>
        <end position="495"/>
    </location>
</feature>
<evidence type="ECO:0000313" key="4">
    <source>
        <dbReference type="Proteomes" id="UP000242287"/>
    </source>
</evidence>
<evidence type="ECO:0000259" key="2">
    <source>
        <dbReference type="PROSITE" id="PS50011"/>
    </source>
</evidence>
<dbReference type="CDD" id="cd14014">
    <property type="entry name" value="STKc_PknB_like"/>
    <property type="match status" value="1"/>
</dbReference>
<protein>
    <recommendedName>
        <fullName evidence="2">Protein kinase domain-containing protein</fullName>
    </recommendedName>
</protein>
<feature type="region of interest" description="Disordered" evidence="1">
    <location>
        <begin position="696"/>
        <end position="806"/>
    </location>
</feature>
<dbReference type="SUPFAM" id="SSF56112">
    <property type="entry name" value="Protein kinase-like (PK-like)"/>
    <property type="match status" value="1"/>
</dbReference>
<dbReference type="SMART" id="SM00220">
    <property type="entry name" value="S_TKc"/>
    <property type="match status" value="1"/>
</dbReference>
<dbReference type="InterPro" id="IPR045269">
    <property type="entry name" value="Atg1-like"/>
</dbReference>
<dbReference type="OrthoDB" id="68483at2759"/>
<reference evidence="3 4" key="1">
    <citation type="submission" date="2014-02" db="EMBL/GenBank/DDBJ databases">
        <title>Transposable element dynamics among asymbiotic and ectomycorrhizal Amanita fungi.</title>
        <authorList>
            <consortium name="DOE Joint Genome Institute"/>
            <person name="Hess J."/>
            <person name="Skrede I."/>
            <person name="Wolfe B."/>
            <person name="LaButti K."/>
            <person name="Ohm R.A."/>
            <person name="Grigoriev I.V."/>
            <person name="Pringle A."/>
        </authorList>
    </citation>
    <scope>NUCLEOTIDE SEQUENCE [LARGE SCALE GENOMIC DNA]</scope>
    <source>
        <strain evidence="3 4">SKay4041</strain>
    </source>
</reference>
<dbReference type="GO" id="GO:0004674">
    <property type="term" value="F:protein serine/threonine kinase activity"/>
    <property type="evidence" value="ECO:0007669"/>
    <property type="project" value="InterPro"/>
</dbReference>
<organism evidence="3 4">
    <name type="scientific">Amanita thiersii Skay4041</name>
    <dbReference type="NCBI Taxonomy" id="703135"/>
    <lineage>
        <taxon>Eukaryota</taxon>
        <taxon>Fungi</taxon>
        <taxon>Dikarya</taxon>
        <taxon>Basidiomycota</taxon>
        <taxon>Agaricomycotina</taxon>
        <taxon>Agaricomycetes</taxon>
        <taxon>Agaricomycetidae</taxon>
        <taxon>Agaricales</taxon>
        <taxon>Pluteineae</taxon>
        <taxon>Amanitaceae</taxon>
        <taxon>Amanita</taxon>
    </lineage>
</organism>
<accession>A0A2A9NB32</accession>
<evidence type="ECO:0000256" key="1">
    <source>
        <dbReference type="SAM" id="MobiDB-lite"/>
    </source>
</evidence>
<dbReference type="PROSITE" id="PS00108">
    <property type="entry name" value="PROTEIN_KINASE_ST"/>
    <property type="match status" value="1"/>
</dbReference>
<dbReference type="GO" id="GO:0010506">
    <property type="term" value="P:regulation of autophagy"/>
    <property type="evidence" value="ECO:0007669"/>
    <property type="project" value="InterPro"/>
</dbReference>
<dbReference type="GO" id="GO:0005524">
    <property type="term" value="F:ATP binding"/>
    <property type="evidence" value="ECO:0007669"/>
    <property type="project" value="InterPro"/>
</dbReference>
<dbReference type="AlphaFoldDB" id="A0A2A9NB32"/>
<keyword evidence="4" id="KW-1185">Reference proteome</keyword>
<dbReference type="GO" id="GO:0005737">
    <property type="term" value="C:cytoplasm"/>
    <property type="evidence" value="ECO:0007669"/>
    <property type="project" value="TreeGrafter"/>
</dbReference>
<feature type="compositionally biased region" description="Polar residues" evidence="1">
    <location>
        <begin position="440"/>
        <end position="449"/>
    </location>
</feature>
<dbReference type="STRING" id="703135.A0A2A9NB32"/>
<feature type="region of interest" description="Disordered" evidence="1">
    <location>
        <begin position="424"/>
        <end position="495"/>
    </location>
</feature>
<dbReference type="PANTHER" id="PTHR24348">
    <property type="entry name" value="SERINE/THREONINE-PROTEIN KINASE UNC-51-RELATED"/>
    <property type="match status" value="1"/>
</dbReference>
<dbReference type="PROSITE" id="PS50011">
    <property type="entry name" value="PROTEIN_KINASE_DOM"/>
    <property type="match status" value="1"/>
</dbReference>
<dbReference type="Gene3D" id="1.10.510.10">
    <property type="entry name" value="Transferase(Phosphotransferase) domain 1"/>
    <property type="match status" value="1"/>
</dbReference>
<feature type="region of interest" description="Disordered" evidence="1">
    <location>
        <begin position="924"/>
        <end position="968"/>
    </location>
</feature>
<dbReference type="Pfam" id="PF00069">
    <property type="entry name" value="Pkinase"/>
    <property type="match status" value="1"/>
</dbReference>
<feature type="compositionally biased region" description="Polar residues" evidence="1">
    <location>
        <begin position="365"/>
        <end position="375"/>
    </location>
</feature>
<feature type="region of interest" description="Disordered" evidence="1">
    <location>
        <begin position="333"/>
        <end position="378"/>
    </location>
</feature>
<dbReference type="Proteomes" id="UP000242287">
    <property type="component" value="Unassembled WGS sequence"/>
</dbReference>
<feature type="domain" description="Protein kinase" evidence="2">
    <location>
        <begin position="28"/>
        <end position="308"/>
    </location>
</feature>
<dbReference type="InterPro" id="IPR008271">
    <property type="entry name" value="Ser/Thr_kinase_AS"/>
</dbReference>